<proteinExistence type="predicted"/>
<dbReference type="Proteomes" id="UP000215563">
    <property type="component" value="Unassembled WGS sequence"/>
</dbReference>
<organism evidence="1 2">
    <name type="scientific">Amycolatopsis alba DSM 44262</name>
    <dbReference type="NCBI Taxonomy" id="1125972"/>
    <lineage>
        <taxon>Bacteria</taxon>
        <taxon>Bacillati</taxon>
        <taxon>Actinomycetota</taxon>
        <taxon>Actinomycetes</taxon>
        <taxon>Pseudonocardiales</taxon>
        <taxon>Pseudonocardiaceae</taxon>
        <taxon>Amycolatopsis</taxon>
    </lineage>
</organism>
<dbReference type="EMBL" id="NMQU01000048">
    <property type="protein sequence ID" value="OXM49602.1"/>
    <property type="molecule type" value="Genomic_DNA"/>
</dbReference>
<gene>
    <name evidence="1" type="ORF">CFP75_18640</name>
</gene>
<protein>
    <submittedName>
        <fullName evidence="1">Uncharacterized protein</fullName>
    </submittedName>
</protein>
<sequence>MTCDDVGNADPAVGFHRASTAPAASLTGTSVGVAVATGPRGVVLVGHSVSFHMLASKLFRYRTDTSGS</sequence>
<reference evidence="1 2" key="1">
    <citation type="submission" date="2017-07" db="EMBL/GenBank/DDBJ databases">
        <title>Amycolatopsis alba DSM 44262 Genome sequencing and assembly.</title>
        <authorList>
            <person name="Kaur N."/>
            <person name="Mayilraj S."/>
        </authorList>
    </citation>
    <scope>NUCLEOTIDE SEQUENCE [LARGE SCALE GENOMIC DNA]</scope>
    <source>
        <strain evidence="1 2">DSM 44262</strain>
    </source>
</reference>
<keyword evidence="2" id="KW-1185">Reference proteome</keyword>
<name>A0A229RSG9_AMYAL</name>
<comment type="caution">
    <text evidence="1">The sequence shown here is derived from an EMBL/GenBank/DDBJ whole genome shotgun (WGS) entry which is preliminary data.</text>
</comment>
<evidence type="ECO:0000313" key="2">
    <source>
        <dbReference type="Proteomes" id="UP000215563"/>
    </source>
</evidence>
<evidence type="ECO:0000313" key="1">
    <source>
        <dbReference type="EMBL" id="OXM49602.1"/>
    </source>
</evidence>
<dbReference type="AlphaFoldDB" id="A0A229RSG9"/>
<accession>A0A229RSG9</accession>